<evidence type="ECO:0000256" key="1">
    <source>
        <dbReference type="SAM" id="MobiDB-lite"/>
    </source>
</evidence>
<comment type="caution">
    <text evidence="2">The sequence shown here is derived from an EMBL/GenBank/DDBJ whole genome shotgun (WGS) entry which is preliminary data.</text>
</comment>
<organism evidence="2 3">
    <name type="scientific">Gossypium davidsonii</name>
    <name type="common">Davidson's cotton</name>
    <name type="synonym">Gossypium klotzschianum subsp. davidsonii</name>
    <dbReference type="NCBI Taxonomy" id="34287"/>
    <lineage>
        <taxon>Eukaryota</taxon>
        <taxon>Viridiplantae</taxon>
        <taxon>Streptophyta</taxon>
        <taxon>Embryophyta</taxon>
        <taxon>Tracheophyta</taxon>
        <taxon>Spermatophyta</taxon>
        <taxon>Magnoliopsida</taxon>
        <taxon>eudicotyledons</taxon>
        <taxon>Gunneridae</taxon>
        <taxon>Pentapetalae</taxon>
        <taxon>rosids</taxon>
        <taxon>malvids</taxon>
        <taxon>Malvales</taxon>
        <taxon>Malvaceae</taxon>
        <taxon>Malvoideae</taxon>
        <taxon>Gossypium</taxon>
    </lineage>
</organism>
<evidence type="ECO:0008006" key="4">
    <source>
        <dbReference type="Google" id="ProtNLM"/>
    </source>
</evidence>
<feature type="non-terminal residue" evidence="2">
    <location>
        <position position="1"/>
    </location>
</feature>
<keyword evidence="3" id="KW-1185">Reference proteome</keyword>
<gene>
    <name evidence="2" type="ORF">Godav_017597</name>
</gene>
<reference evidence="2 3" key="1">
    <citation type="journal article" date="2019" name="Genome Biol. Evol.">
        <title>Insights into the evolution of the New World diploid cottons (Gossypium, subgenus Houzingenia) based on genome sequencing.</title>
        <authorList>
            <person name="Grover C.E."/>
            <person name="Arick M.A. 2nd"/>
            <person name="Thrash A."/>
            <person name="Conover J.L."/>
            <person name="Sanders W.S."/>
            <person name="Peterson D.G."/>
            <person name="Frelichowski J.E."/>
            <person name="Scheffler J.A."/>
            <person name="Scheffler B.E."/>
            <person name="Wendel J.F."/>
        </authorList>
    </citation>
    <scope>NUCLEOTIDE SEQUENCE [LARGE SCALE GENOMIC DNA]</scope>
    <source>
        <strain evidence="2">27</strain>
        <tissue evidence="2">Leaf</tissue>
    </source>
</reference>
<protein>
    <recommendedName>
        <fullName evidence="4">DUF4283 domain-containing protein</fullName>
    </recommendedName>
</protein>
<dbReference type="Proteomes" id="UP000593561">
    <property type="component" value="Unassembled WGS sequence"/>
</dbReference>
<dbReference type="EMBL" id="JABFAC010000001">
    <property type="protein sequence ID" value="MBA0604980.1"/>
    <property type="molecule type" value="Genomic_DNA"/>
</dbReference>
<dbReference type="AlphaFoldDB" id="A0A7J8QUQ3"/>
<proteinExistence type="predicted"/>
<feature type="region of interest" description="Disordered" evidence="1">
    <location>
        <begin position="1"/>
        <end position="41"/>
    </location>
</feature>
<name>A0A7J8QUQ3_GOSDV</name>
<sequence>PNQIDGGRFSKSEDTGWGGGKGRRGRGATGILPGGASEEEDPMEVPLTYSFFWVQVHDLLPEMMSKVVAKQFGDFIGSFIEYYMKQIGKG</sequence>
<accession>A0A7J8QUQ3</accession>
<feature type="non-terminal residue" evidence="2">
    <location>
        <position position="90"/>
    </location>
</feature>
<evidence type="ECO:0000313" key="3">
    <source>
        <dbReference type="Proteomes" id="UP000593561"/>
    </source>
</evidence>
<evidence type="ECO:0000313" key="2">
    <source>
        <dbReference type="EMBL" id="MBA0604980.1"/>
    </source>
</evidence>